<dbReference type="InterPro" id="IPR001647">
    <property type="entry name" value="HTH_TetR"/>
</dbReference>
<feature type="DNA-binding region" description="H-T-H motif" evidence="4">
    <location>
        <begin position="29"/>
        <end position="48"/>
    </location>
</feature>
<dbReference type="RefSeq" id="WP_380846894.1">
    <property type="nucleotide sequence ID" value="NZ_JBHSFP010000027.1"/>
</dbReference>
<protein>
    <submittedName>
        <fullName evidence="6">TetR/AcrR family transcriptional regulator</fullName>
    </submittedName>
</protein>
<dbReference type="EMBL" id="JBHSFP010000027">
    <property type="protein sequence ID" value="MFC4535052.1"/>
    <property type="molecule type" value="Genomic_DNA"/>
</dbReference>
<evidence type="ECO:0000256" key="2">
    <source>
        <dbReference type="ARBA" id="ARBA00023125"/>
    </source>
</evidence>
<feature type="domain" description="HTH tetR-type" evidence="5">
    <location>
        <begin position="6"/>
        <end position="66"/>
    </location>
</feature>
<keyword evidence="3" id="KW-0804">Transcription</keyword>
<evidence type="ECO:0000256" key="4">
    <source>
        <dbReference type="PROSITE-ProRule" id="PRU00335"/>
    </source>
</evidence>
<dbReference type="Proteomes" id="UP001596004">
    <property type="component" value="Unassembled WGS sequence"/>
</dbReference>
<comment type="caution">
    <text evidence="6">The sequence shown here is derived from an EMBL/GenBank/DDBJ whole genome shotgun (WGS) entry which is preliminary data.</text>
</comment>
<evidence type="ECO:0000259" key="5">
    <source>
        <dbReference type="PROSITE" id="PS50977"/>
    </source>
</evidence>
<evidence type="ECO:0000313" key="6">
    <source>
        <dbReference type="EMBL" id="MFC4535052.1"/>
    </source>
</evidence>
<dbReference type="PANTHER" id="PTHR30055">
    <property type="entry name" value="HTH-TYPE TRANSCRIPTIONAL REGULATOR RUTR"/>
    <property type="match status" value="1"/>
</dbReference>
<dbReference type="InterPro" id="IPR050109">
    <property type="entry name" value="HTH-type_TetR-like_transc_reg"/>
</dbReference>
<keyword evidence="1" id="KW-0805">Transcription regulation</keyword>
<dbReference type="InterPro" id="IPR036271">
    <property type="entry name" value="Tet_transcr_reg_TetR-rel_C_sf"/>
</dbReference>
<accession>A0ABV9CRJ0</accession>
<evidence type="ECO:0000256" key="3">
    <source>
        <dbReference type="ARBA" id="ARBA00023163"/>
    </source>
</evidence>
<dbReference type="PANTHER" id="PTHR30055:SF234">
    <property type="entry name" value="HTH-TYPE TRANSCRIPTIONAL REGULATOR BETI"/>
    <property type="match status" value="1"/>
</dbReference>
<evidence type="ECO:0000256" key="1">
    <source>
        <dbReference type="ARBA" id="ARBA00023015"/>
    </source>
</evidence>
<organism evidence="6 7">
    <name type="scientific">Sphaerisporangium dianthi</name>
    <dbReference type="NCBI Taxonomy" id="1436120"/>
    <lineage>
        <taxon>Bacteria</taxon>
        <taxon>Bacillati</taxon>
        <taxon>Actinomycetota</taxon>
        <taxon>Actinomycetes</taxon>
        <taxon>Streptosporangiales</taxon>
        <taxon>Streptosporangiaceae</taxon>
        <taxon>Sphaerisporangium</taxon>
    </lineage>
</organism>
<dbReference type="PRINTS" id="PR00455">
    <property type="entry name" value="HTHTETR"/>
</dbReference>
<sequence length="231" mass="24267">MSVETLSTRERVLRAAADLLTRGGREAVSTRAVGAAAGVQAPTLYRLFGDKGGLLEAVASYGFEEYLSAKLTMERSGDPMADLRHGWDLHVGFGLSRPAFYVLMYGEARPGATSPAAREAAKILRGLIERIAAAGRLSLPVDRAAAMVQAAGVGVTLNLIATPLEERDPELSALTREAVLSAITTGAAGPGDAAGVTGHAVALQALLPRDDPRLSPAERALLTEWLDRLAR</sequence>
<reference evidence="7" key="1">
    <citation type="journal article" date="2019" name="Int. J. Syst. Evol. Microbiol.">
        <title>The Global Catalogue of Microorganisms (GCM) 10K type strain sequencing project: providing services to taxonomists for standard genome sequencing and annotation.</title>
        <authorList>
            <consortium name="The Broad Institute Genomics Platform"/>
            <consortium name="The Broad Institute Genome Sequencing Center for Infectious Disease"/>
            <person name="Wu L."/>
            <person name="Ma J."/>
        </authorList>
    </citation>
    <scope>NUCLEOTIDE SEQUENCE [LARGE SCALE GENOMIC DNA]</scope>
    <source>
        <strain evidence="7">CGMCC 4.7132</strain>
    </source>
</reference>
<dbReference type="InterPro" id="IPR009057">
    <property type="entry name" value="Homeodomain-like_sf"/>
</dbReference>
<name>A0ABV9CRJ0_9ACTN</name>
<gene>
    <name evidence="6" type="ORF">ACFO60_30190</name>
</gene>
<dbReference type="SUPFAM" id="SSF48498">
    <property type="entry name" value="Tetracyclin repressor-like, C-terminal domain"/>
    <property type="match status" value="1"/>
</dbReference>
<dbReference type="Gene3D" id="1.10.357.10">
    <property type="entry name" value="Tetracycline Repressor, domain 2"/>
    <property type="match status" value="1"/>
</dbReference>
<evidence type="ECO:0000313" key="7">
    <source>
        <dbReference type="Proteomes" id="UP001596004"/>
    </source>
</evidence>
<dbReference type="Pfam" id="PF00440">
    <property type="entry name" value="TetR_N"/>
    <property type="match status" value="1"/>
</dbReference>
<proteinExistence type="predicted"/>
<dbReference type="SUPFAM" id="SSF46689">
    <property type="entry name" value="Homeodomain-like"/>
    <property type="match status" value="1"/>
</dbReference>
<keyword evidence="2 4" id="KW-0238">DNA-binding</keyword>
<keyword evidence="7" id="KW-1185">Reference proteome</keyword>
<dbReference type="PROSITE" id="PS50977">
    <property type="entry name" value="HTH_TETR_2"/>
    <property type="match status" value="1"/>
</dbReference>